<dbReference type="AlphaFoldDB" id="A0A067STQ0"/>
<name>A0A067STQ0_GALM3</name>
<evidence type="ECO:0000313" key="2">
    <source>
        <dbReference type="EMBL" id="KDR71064.1"/>
    </source>
</evidence>
<dbReference type="Proteomes" id="UP000027222">
    <property type="component" value="Unassembled WGS sequence"/>
</dbReference>
<protein>
    <submittedName>
        <fullName evidence="2">Uncharacterized protein</fullName>
    </submittedName>
</protein>
<gene>
    <name evidence="2" type="ORF">GALMADRAFT_803485</name>
</gene>
<accession>A0A067STQ0</accession>
<reference evidence="3" key="1">
    <citation type="journal article" date="2014" name="Proc. Natl. Acad. Sci. U.S.A.">
        <title>Extensive sampling of basidiomycete genomes demonstrates inadequacy of the white-rot/brown-rot paradigm for wood decay fungi.</title>
        <authorList>
            <person name="Riley R."/>
            <person name="Salamov A.A."/>
            <person name="Brown D.W."/>
            <person name="Nagy L.G."/>
            <person name="Floudas D."/>
            <person name="Held B.W."/>
            <person name="Levasseur A."/>
            <person name="Lombard V."/>
            <person name="Morin E."/>
            <person name="Otillar R."/>
            <person name="Lindquist E.A."/>
            <person name="Sun H."/>
            <person name="LaButti K.M."/>
            <person name="Schmutz J."/>
            <person name="Jabbour D."/>
            <person name="Luo H."/>
            <person name="Baker S.E."/>
            <person name="Pisabarro A.G."/>
            <person name="Walton J.D."/>
            <person name="Blanchette R.A."/>
            <person name="Henrissat B."/>
            <person name="Martin F."/>
            <person name="Cullen D."/>
            <person name="Hibbett D.S."/>
            <person name="Grigoriev I.V."/>
        </authorList>
    </citation>
    <scope>NUCLEOTIDE SEQUENCE [LARGE SCALE GENOMIC DNA]</scope>
    <source>
        <strain evidence="3">CBS 339.88</strain>
    </source>
</reference>
<keyword evidence="1" id="KW-1133">Transmembrane helix</keyword>
<evidence type="ECO:0000256" key="1">
    <source>
        <dbReference type="SAM" id="Phobius"/>
    </source>
</evidence>
<keyword evidence="1" id="KW-0472">Membrane</keyword>
<keyword evidence="3" id="KW-1185">Reference proteome</keyword>
<dbReference type="HOGENOM" id="CLU_2061649_0_0_1"/>
<sequence length="119" mass="12651">MGTRVSRGDVVQSVVLLSVVVVGALGFERLLLCVCGVDGKEGEERCISSVGGCILRGAGVVLAELGLCSTPSCLWIGATIGCVLGLERAERKNIILTVLLEFILFHFISCYYNIFHGCS</sequence>
<keyword evidence="1" id="KW-0812">Transmembrane</keyword>
<dbReference type="EMBL" id="KL142394">
    <property type="protein sequence ID" value="KDR71064.1"/>
    <property type="molecule type" value="Genomic_DNA"/>
</dbReference>
<evidence type="ECO:0000313" key="3">
    <source>
        <dbReference type="Proteomes" id="UP000027222"/>
    </source>
</evidence>
<feature type="transmembrane region" description="Helical" evidence="1">
    <location>
        <begin position="94"/>
        <end position="114"/>
    </location>
</feature>
<proteinExistence type="predicted"/>
<organism evidence="2 3">
    <name type="scientific">Galerina marginata (strain CBS 339.88)</name>
    <dbReference type="NCBI Taxonomy" id="685588"/>
    <lineage>
        <taxon>Eukaryota</taxon>
        <taxon>Fungi</taxon>
        <taxon>Dikarya</taxon>
        <taxon>Basidiomycota</taxon>
        <taxon>Agaricomycotina</taxon>
        <taxon>Agaricomycetes</taxon>
        <taxon>Agaricomycetidae</taxon>
        <taxon>Agaricales</taxon>
        <taxon>Agaricineae</taxon>
        <taxon>Strophariaceae</taxon>
        <taxon>Galerina</taxon>
    </lineage>
</organism>